<dbReference type="InterPro" id="IPR051210">
    <property type="entry name" value="Ub_ligase/GEF_domain"/>
</dbReference>
<feature type="domain" description="Bacterial Ig-like" evidence="3">
    <location>
        <begin position="399"/>
        <end position="485"/>
    </location>
</feature>
<keyword evidence="7" id="KW-1185">Reference proteome</keyword>
<sequence>MLRAALAALLAALCLTGLTVPAAAQQPAGTALAWGDNGSGQLGDGTTTERLTPVGVHLPAGTTVTALAGGGDFSLAVTSDGRVLAWGNNSSGQLGDGTTTDRTTPVEVHLPTGTTVTAVAAGLSHSLALTSDGRVLAWGYNAFGQLGDGTTTERLTPVEADLPIGTTVTALSAGAYFSLAVTSDGGALAWGYNLFGQLGDGTTTNRSTPAEVHLPAGTSVTSVAGGGFHSLAVTTGGRALAWGYNAFGQLGDGTTTNRSTPVDVHLPTSTTVTAVAAGDIHSLALASDGRALAWGFNGSGQLGDGTTTNHSTPVDVHLPTGTTVTAVAAGDIFSLAPASDGRVLAWGNNNFGQLGDGTTTERSTPVASHLPAGTTVSALAAGDFHSLAVARAAQSTTTLTAEPTTAAPGQPVTLTAHVTCSTGTPTGDVVFDDDATAVGTVALGPDGDAVLTTTGLALGAHRITARYQGDGSCPPSVSETVVVVVEEAPRPSLGLTKRAESTGPFEVGDRVGYVYTVTNTGNTALHGVTVTDDLAAGVTCDATGLTPGAITACHGSHVITEADITPCRPAVGGCLLTNLAQATAFEPTGQEVAGEQATATIIVRRQRAAELTLAKRVVTPSPFHAGDRVVYAYTVTNTGNAALHDVAVTDDLVAPVTCATTTLAAGASTTCHGTYTVTGTDVTPCARSAGYGGDPGGEGCCEITNTAHATATDPQGDRITSNRATATIQVNGGKDDNCCERHGGYGKTS</sequence>
<dbReference type="PRINTS" id="PR00633">
    <property type="entry name" value="RCCNDNSATION"/>
</dbReference>
<proteinExistence type="predicted"/>
<dbReference type="InterPro" id="IPR013783">
    <property type="entry name" value="Ig-like_fold"/>
</dbReference>
<dbReference type="Pfam" id="PF25390">
    <property type="entry name" value="WD40_RLD"/>
    <property type="match status" value="1"/>
</dbReference>
<feature type="domain" description="RCC1-like" evidence="5">
    <location>
        <begin position="27"/>
        <end position="317"/>
    </location>
</feature>
<dbReference type="Pfam" id="PF00415">
    <property type="entry name" value="RCC1"/>
    <property type="match status" value="1"/>
</dbReference>
<dbReference type="InterPro" id="IPR032109">
    <property type="entry name" value="Big_3_5"/>
</dbReference>
<feature type="domain" description="DUF7507" evidence="4">
    <location>
        <begin position="491"/>
        <end position="593"/>
    </location>
</feature>
<dbReference type="Pfam" id="PF24346">
    <property type="entry name" value="DUF7507"/>
    <property type="match status" value="2"/>
</dbReference>
<evidence type="ECO:0000256" key="1">
    <source>
        <dbReference type="ARBA" id="ARBA00022737"/>
    </source>
</evidence>
<dbReference type="SUPFAM" id="SSF50985">
    <property type="entry name" value="RCC1/BLIP-II"/>
    <property type="match status" value="1"/>
</dbReference>
<reference evidence="6 7" key="1">
    <citation type="journal article" date="2019" name="Int. J. Syst. Evol. Microbiol.">
        <title>The Global Catalogue of Microorganisms (GCM) 10K type strain sequencing project: providing services to taxonomists for standard genome sequencing and annotation.</title>
        <authorList>
            <consortium name="The Broad Institute Genomics Platform"/>
            <consortium name="The Broad Institute Genome Sequencing Center for Infectious Disease"/>
            <person name="Wu L."/>
            <person name="Ma J."/>
        </authorList>
    </citation>
    <scope>NUCLEOTIDE SEQUENCE [LARGE SCALE GENOMIC DNA]</scope>
    <source>
        <strain evidence="6 7">JCM 6923</strain>
    </source>
</reference>
<dbReference type="InterPro" id="IPR000408">
    <property type="entry name" value="Reg_chr_condens"/>
</dbReference>
<protein>
    <recommendedName>
        <fullName evidence="8">DUF11 domain-containing protein</fullName>
    </recommendedName>
</protein>
<evidence type="ECO:0000256" key="2">
    <source>
        <dbReference type="SAM" id="SignalP"/>
    </source>
</evidence>
<dbReference type="InterPro" id="IPR055354">
    <property type="entry name" value="DUF7507"/>
</dbReference>
<evidence type="ECO:0000259" key="5">
    <source>
        <dbReference type="Pfam" id="PF25390"/>
    </source>
</evidence>
<dbReference type="Gene3D" id="2.60.40.10">
    <property type="entry name" value="Immunoglobulins"/>
    <property type="match status" value="2"/>
</dbReference>
<dbReference type="RefSeq" id="WP_346078941.1">
    <property type="nucleotide sequence ID" value="NZ_BAAATL010000011.1"/>
</dbReference>
<dbReference type="PANTHER" id="PTHR22870:SF408">
    <property type="entry name" value="OS09G0560450 PROTEIN"/>
    <property type="match status" value="1"/>
</dbReference>
<dbReference type="PROSITE" id="PS50012">
    <property type="entry name" value="RCC1_3"/>
    <property type="match status" value="7"/>
</dbReference>
<feature type="signal peptide" evidence="2">
    <location>
        <begin position="1"/>
        <end position="24"/>
    </location>
</feature>
<dbReference type="Proteomes" id="UP001501721">
    <property type="component" value="Unassembled WGS sequence"/>
</dbReference>
<dbReference type="EMBL" id="BAAATL010000011">
    <property type="protein sequence ID" value="GAA2481749.1"/>
    <property type="molecule type" value="Genomic_DNA"/>
</dbReference>
<name>A0ABN3LG94_9ACTN</name>
<gene>
    <name evidence="6" type="ORF">GCM10010422_28150</name>
</gene>
<dbReference type="NCBIfam" id="TIGR01451">
    <property type="entry name" value="B_ant_repeat"/>
    <property type="match status" value="2"/>
</dbReference>
<dbReference type="PANTHER" id="PTHR22870">
    <property type="entry name" value="REGULATOR OF CHROMOSOME CONDENSATION"/>
    <property type="match status" value="1"/>
</dbReference>
<feature type="chain" id="PRO_5046137210" description="DUF11 domain-containing protein" evidence="2">
    <location>
        <begin position="25"/>
        <end position="749"/>
    </location>
</feature>
<evidence type="ECO:0000259" key="3">
    <source>
        <dbReference type="Pfam" id="PF16640"/>
    </source>
</evidence>
<evidence type="ECO:0000259" key="4">
    <source>
        <dbReference type="Pfam" id="PF24346"/>
    </source>
</evidence>
<accession>A0ABN3LG94</accession>
<dbReference type="Pfam" id="PF16640">
    <property type="entry name" value="Big_3_5"/>
    <property type="match status" value="1"/>
</dbReference>
<dbReference type="InterPro" id="IPR047589">
    <property type="entry name" value="DUF11_rpt"/>
</dbReference>
<dbReference type="PROSITE" id="PS00626">
    <property type="entry name" value="RCC1_2"/>
    <property type="match status" value="3"/>
</dbReference>
<dbReference type="InterPro" id="IPR058923">
    <property type="entry name" value="RCC1-like_dom"/>
</dbReference>
<evidence type="ECO:0000313" key="7">
    <source>
        <dbReference type="Proteomes" id="UP001501721"/>
    </source>
</evidence>
<comment type="caution">
    <text evidence="6">The sequence shown here is derived from an EMBL/GenBank/DDBJ whole genome shotgun (WGS) entry which is preliminary data.</text>
</comment>
<keyword evidence="1" id="KW-0677">Repeat</keyword>
<organism evidence="6 7">
    <name type="scientific">Streptomyces graminearus</name>
    <dbReference type="NCBI Taxonomy" id="284030"/>
    <lineage>
        <taxon>Bacteria</taxon>
        <taxon>Bacillati</taxon>
        <taxon>Actinomycetota</taxon>
        <taxon>Actinomycetes</taxon>
        <taxon>Kitasatosporales</taxon>
        <taxon>Streptomycetaceae</taxon>
        <taxon>Streptomyces</taxon>
    </lineage>
</organism>
<dbReference type="InterPro" id="IPR009091">
    <property type="entry name" value="RCC1/BLIP-II"/>
</dbReference>
<evidence type="ECO:0000313" key="6">
    <source>
        <dbReference type="EMBL" id="GAA2481749.1"/>
    </source>
</evidence>
<feature type="domain" description="DUF7507" evidence="4">
    <location>
        <begin position="609"/>
        <end position="683"/>
    </location>
</feature>
<dbReference type="Gene3D" id="2.130.10.30">
    <property type="entry name" value="Regulator of chromosome condensation 1/beta-lactamase-inhibitor protein II"/>
    <property type="match status" value="2"/>
</dbReference>
<evidence type="ECO:0008006" key="8">
    <source>
        <dbReference type="Google" id="ProtNLM"/>
    </source>
</evidence>
<keyword evidence="2" id="KW-0732">Signal</keyword>